<dbReference type="VEuPathDB" id="ToxoDB:CSUI_004298"/>
<gene>
    <name evidence="3" type="ORF">CSUI_004298</name>
</gene>
<dbReference type="OrthoDB" id="330202at2759"/>
<proteinExistence type="predicted"/>
<evidence type="ECO:0000256" key="2">
    <source>
        <dbReference type="SAM" id="Phobius"/>
    </source>
</evidence>
<organism evidence="3 4">
    <name type="scientific">Cystoisospora suis</name>
    <dbReference type="NCBI Taxonomy" id="483139"/>
    <lineage>
        <taxon>Eukaryota</taxon>
        <taxon>Sar</taxon>
        <taxon>Alveolata</taxon>
        <taxon>Apicomplexa</taxon>
        <taxon>Conoidasida</taxon>
        <taxon>Coccidia</taxon>
        <taxon>Eucoccidiorida</taxon>
        <taxon>Eimeriorina</taxon>
        <taxon>Sarcocystidae</taxon>
        <taxon>Cystoisospora</taxon>
    </lineage>
</organism>
<feature type="transmembrane region" description="Helical" evidence="2">
    <location>
        <begin position="56"/>
        <end position="78"/>
    </location>
</feature>
<keyword evidence="4" id="KW-1185">Reference proteome</keyword>
<feature type="region of interest" description="Disordered" evidence="1">
    <location>
        <begin position="103"/>
        <end position="122"/>
    </location>
</feature>
<dbReference type="AlphaFoldDB" id="A0A2C6L223"/>
<name>A0A2C6L223_9APIC</name>
<keyword evidence="2" id="KW-1133">Transmembrane helix</keyword>
<evidence type="ECO:0000313" key="4">
    <source>
        <dbReference type="Proteomes" id="UP000221165"/>
    </source>
</evidence>
<dbReference type="Proteomes" id="UP000221165">
    <property type="component" value="Unassembled WGS sequence"/>
</dbReference>
<keyword evidence="2 3" id="KW-0812">Transmembrane</keyword>
<evidence type="ECO:0000313" key="3">
    <source>
        <dbReference type="EMBL" id="PHJ21853.1"/>
    </source>
</evidence>
<accession>A0A2C6L223</accession>
<dbReference type="RefSeq" id="XP_067923532.1">
    <property type="nucleotide sequence ID" value="XM_068064491.1"/>
</dbReference>
<dbReference type="GeneID" id="94427702"/>
<reference evidence="3 4" key="1">
    <citation type="journal article" date="2017" name="Int. J. Parasitol.">
        <title>The genome of the protozoan parasite Cystoisospora suis and a reverse vaccinology approach to identify vaccine candidates.</title>
        <authorList>
            <person name="Palmieri N."/>
            <person name="Shrestha A."/>
            <person name="Ruttkowski B."/>
            <person name="Beck T."/>
            <person name="Vogl C."/>
            <person name="Tomley F."/>
            <person name="Blake D.P."/>
            <person name="Joachim A."/>
        </authorList>
    </citation>
    <scope>NUCLEOTIDE SEQUENCE [LARGE SCALE GENOMIC DNA]</scope>
    <source>
        <strain evidence="3 4">Wien I</strain>
    </source>
</reference>
<dbReference type="EMBL" id="MIGC01001979">
    <property type="protein sequence ID" value="PHJ21853.1"/>
    <property type="molecule type" value="Genomic_DNA"/>
</dbReference>
<sequence>MKAEASSSAQDRTFPGHGAVLGLHTRTQTGVRGDELREYAAGHLVTDSRRISKVEAFSATCAVFSAVCFCCLATYILVTSLTSPSGIQHGSVLGPGGGTAISGDKQPSVALESPTGREHVAPPADQQSFVSLWDLAHMPLLGIHRMGLLTLRWGEEVAGDATEMAFEVTGLTRRTSKLGLNNAPGDYTSVTTVQLSGGYRCVITHESATLHDSSGSVVHSMVRVHELQGPTTKPEPVKTQFLDGRRLEPKPEGGMFKKPKETGFAPVFLPNGPPPQPQGPPTSFMDAYCRYGCGGMSVTFPYYYRPFFGYGYPLVGTEAMFPQGYGGYAAAPLLASQGGAPVITGAAGPVLAGGVSAAALGMPGAGAANVVGGVQPVAVALPGM</sequence>
<keyword evidence="2" id="KW-0472">Membrane</keyword>
<protein>
    <submittedName>
        <fullName evidence="3">Transmembrane protein</fullName>
    </submittedName>
</protein>
<evidence type="ECO:0000256" key="1">
    <source>
        <dbReference type="SAM" id="MobiDB-lite"/>
    </source>
</evidence>
<comment type="caution">
    <text evidence="3">The sequence shown here is derived from an EMBL/GenBank/DDBJ whole genome shotgun (WGS) entry which is preliminary data.</text>
</comment>